<feature type="transmembrane region" description="Helical" evidence="6">
    <location>
        <begin position="229"/>
        <end position="247"/>
    </location>
</feature>
<keyword evidence="2" id="KW-1003">Cell membrane</keyword>
<dbReference type="PANTHER" id="PTHR10010:SF46">
    <property type="entry name" value="SODIUM-DEPENDENT PHOSPHATE TRANSPORT PROTEIN 2B"/>
    <property type="match status" value="1"/>
</dbReference>
<dbReference type="EMBL" id="VJVV01000006">
    <property type="protein sequence ID" value="TRO81108.1"/>
    <property type="molecule type" value="Genomic_DNA"/>
</dbReference>
<accession>A0A550JCY4</accession>
<keyword evidence="3 6" id="KW-0812">Transmembrane</keyword>
<keyword evidence="8" id="KW-1185">Reference proteome</keyword>
<gene>
    <name evidence="7" type="ORF">FL622_09370</name>
</gene>
<feature type="transmembrane region" description="Helical" evidence="6">
    <location>
        <begin position="297"/>
        <end position="316"/>
    </location>
</feature>
<dbReference type="NCBIfam" id="NF037997">
    <property type="entry name" value="Na_Pi_symport"/>
    <property type="match status" value="1"/>
</dbReference>
<evidence type="ECO:0000256" key="2">
    <source>
        <dbReference type="ARBA" id="ARBA00022475"/>
    </source>
</evidence>
<evidence type="ECO:0000256" key="6">
    <source>
        <dbReference type="SAM" id="Phobius"/>
    </source>
</evidence>
<dbReference type="Pfam" id="PF02690">
    <property type="entry name" value="Na_Pi_cotrans"/>
    <property type="match status" value="2"/>
</dbReference>
<sequence length="563" mass="60226">MARQIKEIGMTWTMVGGLLGGLGLFLLGMRLMTDGFKYAAGRALRGILERSTRTPLRGLLSGALITALVQASAMVTVATIGFVNAGLMSLRQAVTVIYGTNIGTTMTGWLVAAVGFDFDIQKLALPAIGIGMFLRVFRGESRAGHLGEALAGFGLFFSGLDVLKGIFGDLGQSLQFTALSGYGLFSTAAFVGAGFLLTLLLQSSSAALAIVLTSAAGGVLGVTDAAAMVIGANVGTTITALLVVLGATSSAKRVAAAHIAFNLITGVVAFATLPLILKFLDFLQNSFGLGAGPATELALFHTLFNLLGVLLLWPLTGTLTRLLETRFLVGDADESQPKYLDRTLTTTPVLALHALTRELARLGKMTRDLAREAISSERVATQSFQQKSETVDRLGEAIGDYSSRMQQSNLPPILAEVLPNALRVSRYYSEIAELSLLVGQAHQQAKELEHAEIQTAIHAFNSRVVRLLSSIDDYTPEYPTEVYDGEMKELQSAYQSLKSRLLRSGTEGRLPVRRIVEQLDTESNIRRLAEQADKAARYLQTLLDYLEQNGAGTKVTESSAKAS</sequence>
<evidence type="ECO:0000313" key="7">
    <source>
        <dbReference type="EMBL" id="TRO81108.1"/>
    </source>
</evidence>
<comment type="caution">
    <text evidence="7">The sequence shown here is derived from an EMBL/GenBank/DDBJ whole genome shotgun (WGS) entry which is preliminary data.</text>
</comment>
<dbReference type="AlphaFoldDB" id="A0A550JCY4"/>
<comment type="subcellular location">
    <subcellularLocation>
        <location evidence="1">Cell membrane</location>
        <topology evidence="1">Multi-pass membrane protein</topology>
    </subcellularLocation>
</comment>
<keyword evidence="5 6" id="KW-0472">Membrane</keyword>
<keyword evidence="4 6" id="KW-1133">Transmembrane helix</keyword>
<name>A0A550JCY4_9BACT</name>
<evidence type="ECO:0000256" key="1">
    <source>
        <dbReference type="ARBA" id="ARBA00004651"/>
    </source>
</evidence>
<proteinExistence type="predicted"/>
<feature type="transmembrane region" description="Helical" evidence="6">
    <location>
        <begin position="259"/>
        <end position="277"/>
    </location>
</feature>
<organism evidence="7 8">
    <name type="scientific">Trichloromonas acetexigens</name>
    <dbReference type="NCBI Taxonomy" id="38815"/>
    <lineage>
        <taxon>Bacteria</taxon>
        <taxon>Pseudomonadati</taxon>
        <taxon>Thermodesulfobacteriota</taxon>
        <taxon>Desulfuromonadia</taxon>
        <taxon>Desulfuromonadales</taxon>
        <taxon>Trichloromonadaceae</taxon>
        <taxon>Trichloromonas</taxon>
    </lineage>
</organism>
<evidence type="ECO:0000256" key="5">
    <source>
        <dbReference type="ARBA" id="ARBA00023136"/>
    </source>
</evidence>
<feature type="transmembrane region" description="Helical" evidence="6">
    <location>
        <begin position="179"/>
        <end position="199"/>
    </location>
</feature>
<feature type="transmembrane region" description="Helical" evidence="6">
    <location>
        <begin position="206"/>
        <end position="223"/>
    </location>
</feature>
<evidence type="ECO:0000256" key="3">
    <source>
        <dbReference type="ARBA" id="ARBA00022692"/>
    </source>
</evidence>
<dbReference type="GO" id="GO:0005436">
    <property type="term" value="F:sodium:phosphate symporter activity"/>
    <property type="evidence" value="ECO:0007669"/>
    <property type="project" value="InterPro"/>
</dbReference>
<dbReference type="OrthoDB" id="9763003at2"/>
<evidence type="ECO:0000256" key="4">
    <source>
        <dbReference type="ARBA" id="ARBA00022989"/>
    </source>
</evidence>
<feature type="transmembrane region" description="Helical" evidence="6">
    <location>
        <begin position="59"/>
        <end position="83"/>
    </location>
</feature>
<feature type="transmembrane region" description="Helical" evidence="6">
    <location>
        <begin position="12"/>
        <end position="32"/>
    </location>
</feature>
<dbReference type="Proteomes" id="UP000317155">
    <property type="component" value="Unassembled WGS sequence"/>
</dbReference>
<reference evidence="7 8" key="1">
    <citation type="submission" date="2019-07" db="EMBL/GenBank/DDBJ databases">
        <title>Insights of Desulfuromonas acetexigens electromicrobiology.</title>
        <authorList>
            <person name="Katuri K."/>
            <person name="Sapireddy V."/>
            <person name="Shaw D.R."/>
            <person name="Saikaly P."/>
        </authorList>
    </citation>
    <scope>NUCLEOTIDE SEQUENCE [LARGE SCALE GENOMIC DNA]</scope>
    <source>
        <strain evidence="7 8">2873</strain>
    </source>
</reference>
<dbReference type="PANTHER" id="PTHR10010">
    <property type="entry name" value="SOLUTE CARRIER FAMILY 34 SODIUM PHOSPHATE , MEMBER 2-RELATED"/>
    <property type="match status" value="1"/>
</dbReference>
<feature type="transmembrane region" description="Helical" evidence="6">
    <location>
        <begin position="149"/>
        <end position="167"/>
    </location>
</feature>
<evidence type="ECO:0000313" key="8">
    <source>
        <dbReference type="Proteomes" id="UP000317155"/>
    </source>
</evidence>
<protein>
    <submittedName>
        <fullName evidence="7">Na/Pi cotransporter family protein</fullName>
    </submittedName>
</protein>
<dbReference type="InterPro" id="IPR003841">
    <property type="entry name" value="Na/Pi_transpt"/>
</dbReference>
<feature type="transmembrane region" description="Helical" evidence="6">
    <location>
        <begin position="95"/>
        <end position="114"/>
    </location>
</feature>
<dbReference type="GO" id="GO:0044341">
    <property type="term" value="P:sodium-dependent phosphate transport"/>
    <property type="evidence" value="ECO:0007669"/>
    <property type="project" value="InterPro"/>
</dbReference>
<dbReference type="GO" id="GO:0005886">
    <property type="term" value="C:plasma membrane"/>
    <property type="evidence" value="ECO:0007669"/>
    <property type="project" value="UniProtKB-SubCell"/>
</dbReference>
<feature type="transmembrane region" description="Helical" evidence="6">
    <location>
        <begin position="120"/>
        <end position="137"/>
    </location>
</feature>